<proteinExistence type="predicted"/>
<protein>
    <submittedName>
        <fullName evidence="1">Uncharacterized protein</fullName>
    </submittedName>
</protein>
<evidence type="ECO:0000313" key="2">
    <source>
        <dbReference type="Proteomes" id="UP001597510"/>
    </source>
</evidence>
<organism evidence="1 2">
    <name type="scientific">Emticicia soli</name>
    <dbReference type="NCBI Taxonomy" id="2027878"/>
    <lineage>
        <taxon>Bacteria</taxon>
        <taxon>Pseudomonadati</taxon>
        <taxon>Bacteroidota</taxon>
        <taxon>Cytophagia</taxon>
        <taxon>Cytophagales</taxon>
        <taxon>Leadbetterellaceae</taxon>
        <taxon>Emticicia</taxon>
    </lineage>
</organism>
<gene>
    <name evidence="1" type="ORF">ACFSR2_24910</name>
</gene>
<keyword evidence="2" id="KW-1185">Reference proteome</keyword>
<name>A0ABW5JER1_9BACT</name>
<dbReference type="RefSeq" id="WP_340240014.1">
    <property type="nucleotide sequence ID" value="NZ_JBBEWC010000017.1"/>
</dbReference>
<sequence>MTFEEKFEGCMKNFQNQSSPGYTRNDLYLYADFIELIALFSKDGVVSVGDILDRFYGTIEYSSPEAKDEDEIFIKKIFELLKERSELYNTYYPYLFDDNEVLLSTKPNISEHNKLYIYLLISSKLNIFNDFTKELTTEFEYISKEVLEKFLPNNAIVKNFGRNTAYTGNARNKIKQLAADLNLTVDDYEIQQIAERNNQERGLDIVGWIPFEDNCMNILVFLAQCACGKNYEVKQHDARRFRNYLNFYKLEPILIMFISYSLISLRDKKFYHSDLVEKDYLIFERKRIIELYGFSNFSAMNSYKIINECIAYKESLV</sequence>
<dbReference type="Proteomes" id="UP001597510">
    <property type="component" value="Unassembled WGS sequence"/>
</dbReference>
<reference evidence="2" key="1">
    <citation type="journal article" date="2019" name="Int. J. Syst. Evol. Microbiol.">
        <title>The Global Catalogue of Microorganisms (GCM) 10K type strain sequencing project: providing services to taxonomists for standard genome sequencing and annotation.</title>
        <authorList>
            <consortium name="The Broad Institute Genomics Platform"/>
            <consortium name="The Broad Institute Genome Sequencing Center for Infectious Disease"/>
            <person name="Wu L."/>
            <person name="Ma J."/>
        </authorList>
    </citation>
    <scope>NUCLEOTIDE SEQUENCE [LARGE SCALE GENOMIC DNA]</scope>
    <source>
        <strain evidence="2">KCTC 52344</strain>
    </source>
</reference>
<comment type="caution">
    <text evidence="1">The sequence shown here is derived from an EMBL/GenBank/DDBJ whole genome shotgun (WGS) entry which is preliminary data.</text>
</comment>
<dbReference type="EMBL" id="JBHULC010000043">
    <property type="protein sequence ID" value="MFD2524158.1"/>
    <property type="molecule type" value="Genomic_DNA"/>
</dbReference>
<evidence type="ECO:0000313" key="1">
    <source>
        <dbReference type="EMBL" id="MFD2524158.1"/>
    </source>
</evidence>
<accession>A0ABW5JER1</accession>